<dbReference type="Proteomes" id="UP001164081">
    <property type="component" value="Chromosome"/>
</dbReference>
<name>A0A2N6VHN6_9GAMM</name>
<evidence type="ECO:0000313" key="2">
    <source>
        <dbReference type="EMBL" id="UYF74742.1"/>
    </source>
</evidence>
<proteinExistence type="predicted"/>
<dbReference type="AlphaFoldDB" id="A0A2N6VHN6"/>
<evidence type="ECO:0000313" key="3">
    <source>
        <dbReference type="Proteomes" id="UP001164081"/>
    </source>
</evidence>
<protein>
    <recommendedName>
        <fullName evidence="1">Recombinase-like domain-containing protein</fullName>
    </recommendedName>
</protein>
<feature type="domain" description="Recombinase-like" evidence="1">
    <location>
        <begin position="13"/>
        <end position="99"/>
    </location>
</feature>
<gene>
    <name evidence="2" type="ORF">LSO58_13015</name>
</gene>
<dbReference type="Pfam" id="PF20552">
    <property type="entry name" value="HTH_62"/>
    <property type="match status" value="1"/>
</dbReference>
<evidence type="ECO:0000259" key="1">
    <source>
        <dbReference type="Pfam" id="PF20552"/>
    </source>
</evidence>
<accession>A0A2N6VHN6</accession>
<sequence>MKQFNEKLENWINATPSRDAGINNIQIPGQVEHLVWQTRYKVPTVYEQDFVQHLIRAFGEGMTELNDLVNALNQQGFRRESGEVWTMQSFTEEMQRLGY</sequence>
<organism evidence="2 3">
    <name type="scientific">Acinetobacter ursingii</name>
    <dbReference type="NCBI Taxonomy" id="108980"/>
    <lineage>
        <taxon>Bacteria</taxon>
        <taxon>Pseudomonadati</taxon>
        <taxon>Pseudomonadota</taxon>
        <taxon>Gammaproteobacteria</taxon>
        <taxon>Moraxellales</taxon>
        <taxon>Moraxellaceae</taxon>
        <taxon>Acinetobacter</taxon>
    </lineage>
</organism>
<dbReference type="RefSeq" id="WP_004990782.1">
    <property type="nucleotide sequence ID" value="NZ_AP018824.1"/>
</dbReference>
<reference evidence="2" key="1">
    <citation type="journal article" date="2022" name="J Glob Antimicrob Resist">
        <title>Comparative analysis of IMP-4- and OXA-58-containing plasmids of three carbapenemase-producing Acinetobacter ursingii strains in the Netherlands.</title>
        <authorList>
            <person name="Hendrickx A.P.A."/>
            <person name="Schade R.P."/>
            <person name="Landman F."/>
            <person name="Bosch T."/>
            <person name="Schouls L.M."/>
            <person name="van Dijk K."/>
        </authorList>
    </citation>
    <scope>NUCLEOTIDE SEQUENCE</scope>
    <source>
        <strain evidence="2">RIVM_C010761</strain>
    </source>
</reference>
<dbReference type="InterPro" id="IPR046789">
    <property type="entry name" value="HTH_62"/>
</dbReference>
<dbReference type="EMBL" id="CP089044">
    <property type="protein sequence ID" value="UYF74742.1"/>
    <property type="molecule type" value="Genomic_DNA"/>
</dbReference>